<evidence type="ECO:0000313" key="2">
    <source>
        <dbReference type="Proteomes" id="UP000287171"/>
    </source>
</evidence>
<gene>
    <name evidence="1" type="ORF">KDA_44230</name>
</gene>
<dbReference type="AlphaFoldDB" id="A0A402BC70"/>
<proteinExistence type="predicted"/>
<reference evidence="2" key="1">
    <citation type="submission" date="2018-12" db="EMBL/GenBank/DDBJ databases">
        <title>Tengunoibacter tsumagoiensis gen. nov., sp. nov., Dictyobacter kobayashii sp. nov., D. alpinus sp. nov., and D. joshuensis sp. nov. and description of Dictyobacteraceae fam. nov. within the order Ktedonobacterales isolated from Tengu-no-mugimeshi.</title>
        <authorList>
            <person name="Wang C.M."/>
            <person name="Zheng Y."/>
            <person name="Sakai Y."/>
            <person name="Toyoda A."/>
            <person name="Minakuchi Y."/>
            <person name="Abe K."/>
            <person name="Yokota A."/>
            <person name="Yabe S."/>
        </authorList>
    </citation>
    <scope>NUCLEOTIDE SEQUENCE [LARGE SCALE GENOMIC DNA]</scope>
    <source>
        <strain evidence="2">Uno16</strain>
    </source>
</reference>
<accession>A0A402BC70</accession>
<keyword evidence="2" id="KW-1185">Reference proteome</keyword>
<dbReference type="EMBL" id="BIFT01000001">
    <property type="protein sequence ID" value="GCE28939.1"/>
    <property type="molecule type" value="Genomic_DNA"/>
</dbReference>
<protein>
    <submittedName>
        <fullName evidence="1">Uncharacterized protein</fullName>
    </submittedName>
</protein>
<comment type="caution">
    <text evidence="1">The sequence shown here is derived from an EMBL/GenBank/DDBJ whole genome shotgun (WGS) entry which is preliminary data.</text>
</comment>
<evidence type="ECO:0000313" key="1">
    <source>
        <dbReference type="EMBL" id="GCE28939.1"/>
    </source>
</evidence>
<dbReference type="Proteomes" id="UP000287171">
    <property type="component" value="Unassembled WGS sequence"/>
</dbReference>
<name>A0A402BC70_9CHLR</name>
<organism evidence="1 2">
    <name type="scientific">Dictyobacter alpinus</name>
    <dbReference type="NCBI Taxonomy" id="2014873"/>
    <lineage>
        <taxon>Bacteria</taxon>
        <taxon>Bacillati</taxon>
        <taxon>Chloroflexota</taxon>
        <taxon>Ktedonobacteria</taxon>
        <taxon>Ktedonobacterales</taxon>
        <taxon>Dictyobacteraceae</taxon>
        <taxon>Dictyobacter</taxon>
    </lineage>
</organism>
<sequence length="100" mass="11564">MVAREGWRVRVLEVLADSLVGEGSQPPGLPLLLLFLFLLYMNCNLKRYFRILSYPQELVSRGWIKDTPPSPSSFSGLYLWIGYGTRSRSRRVPLVFHSYQ</sequence>